<dbReference type="AlphaFoldDB" id="A0A9K3HDS1"/>
<dbReference type="GO" id="GO:0032454">
    <property type="term" value="F:histone H3K9 demethylase activity"/>
    <property type="evidence" value="ECO:0007669"/>
    <property type="project" value="InterPro"/>
</dbReference>
<sequence length="102" mass="11879">MGVESKETDGALWDIFRREDVKKLEEYLSNHLKEFQYPCGCPIDKVYNPILDQTFYLTSEHKRKLKAEHGVEPWTFTQHLGEAVFIPAGCPHQVRIFKPSLT</sequence>
<protein>
    <submittedName>
        <fullName evidence="6">Transcription factor &amp; chromatin remodeling &amp;Metalloenzymes JmjC family</fullName>
    </submittedName>
</protein>
<name>A0A9K3HDS1_HELAN</name>
<evidence type="ECO:0000313" key="7">
    <source>
        <dbReference type="Proteomes" id="UP000215914"/>
    </source>
</evidence>
<dbReference type="EMBL" id="MNCJ02000327">
    <property type="protein sequence ID" value="KAF5776740.1"/>
    <property type="molecule type" value="Genomic_DNA"/>
</dbReference>
<dbReference type="SUPFAM" id="SSF51197">
    <property type="entry name" value="Clavaminate synthase-like"/>
    <property type="match status" value="1"/>
</dbReference>
<dbReference type="Proteomes" id="UP000215914">
    <property type="component" value="Unassembled WGS sequence"/>
</dbReference>
<keyword evidence="7" id="KW-1185">Reference proteome</keyword>
<evidence type="ECO:0000259" key="5">
    <source>
        <dbReference type="PROSITE" id="PS51184"/>
    </source>
</evidence>
<evidence type="ECO:0000313" key="6">
    <source>
        <dbReference type="EMBL" id="KAF5776740.1"/>
    </source>
</evidence>
<dbReference type="PANTHER" id="PTHR12549:SF37">
    <property type="entry name" value="LYSINE-SPECIFIC DEMETHYLASE JMJ26"/>
    <property type="match status" value="1"/>
</dbReference>
<dbReference type="GO" id="GO:0046872">
    <property type="term" value="F:metal ion binding"/>
    <property type="evidence" value="ECO:0007669"/>
    <property type="project" value="UniProtKB-KW"/>
</dbReference>
<proteinExistence type="inferred from homology"/>
<dbReference type="Pfam" id="PF02373">
    <property type="entry name" value="JmjC"/>
    <property type="match status" value="1"/>
</dbReference>
<dbReference type="InterPro" id="IPR045109">
    <property type="entry name" value="LSDs-like"/>
</dbReference>
<dbReference type="PANTHER" id="PTHR12549">
    <property type="entry name" value="JMJC DOMAIN-CONTAINING HISTONE DEMETHYLATION PROTEIN"/>
    <property type="match status" value="1"/>
</dbReference>
<reference evidence="6" key="2">
    <citation type="submission" date="2020-06" db="EMBL/GenBank/DDBJ databases">
        <title>Helianthus annuus Genome sequencing and assembly Release 2.</title>
        <authorList>
            <person name="Gouzy J."/>
            <person name="Langlade N."/>
            <person name="Munos S."/>
        </authorList>
    </citation>
    <scope>NUCLEOTIDE SEQUENCE</scope>
    <source>
        <tissue evidence="6">Leaves</tissue>
    </source>
</reference>
<evidence type="ECO:0000256" key="1">
    <source>
        <dbReference type="ARBA" id="ARBA00004123"/>
    </source>
</evidence>
<dbReference type="PROSITE" id="PS51184">
    <property type="entry name" value="JMJC"/>
    <property type="match status" value="1"/>
</dbReference>
<evidence type="ECO:0000256" key="2">
    <source>
        <dbReference type="ARBA" id="ARBA00006801"/>
    </source>
</evidence>
<comment type="similarity">
    <text evidence="2">Belongs to the JARID1 histone demethylase family.</text>
</comment>
<comment type="caution">
    <text evidence="6">The sequence shown here is derived from an EMBL/GenBank/DDBJ whole genome shotgun (WGS) entry which is preliminary data.</text>
</comment>
<organism evidence="6 7">
    <name type="scientific">Helianthus annuus</name>
    <name type="common">Common sunflower</name>
    <dbReference type="NCBI Taxonomy" id="4232"/>
    <lineage>
        <taxon>Eukaryota</taxon>
        <taxon>Viridiplantae</taxon>
        <taxon>Streptophyta</taxon>
        <taxon>Embryophyta</taxon>
        <taxon>Tracheophyta</taxon>
        <taxon>Spermatophyta</taxon>
        <taxon>Magnoliopsida</taxon>
        <taxon>eudicotyledons</taxon>
        <taxon>Gunneridae</taxon>
        <taxon>Pentapetalae</taxon>
        <taxon>asterids</taxon>
        <taxon>campanulids</taxon>
        <taxon>Asterales</taxon>
        <taxon>Asteraceae</taxon>
        <taxon>Asteroideae</taxon>
        <taxon>Heliantheae alliance</taxon>
        <taxon>Heliantheae</taxon>
        <taxon>Helianthus</taxon>
    </lineage>
</organism>
<gene>
    <name evidence="6" type="ORF">HanXRQr2_Chr12g0527661</name>
</gene>
<keyword evidence="4" id="KW-0539">Nucleus</keyword>
<keyword evidence="3" id="KW-0479">Metal-binding</keyword>
<reference evidence="6" key="1">
    <citation type="journal article" date="2017" name="Nature">
        <title>The sunflower genome provides insights into oil metabolism, flowering and Asterid evolution.</title>
        <authorList>
            <person name="Badouin H."/>
            <person name="Gouzy J."/>
            <person name="Grassa C.J."/>
            <person name="Murat F."/>
            <person name="Staton S.E."/>
            <person name="Cottret L."/>
            <person name="Lelandais-Briere C."/>
            <person name="Owens G.L."/>
            <person name="Carrere S."/>
            <person name="Mayjonade B."/>
            <person name="Legrand L."/>
            <person name="Gill N."/>
            <person name="Kane N.C."/>
            <person name="Bowers J.E."/>
            <person name="Hubner S."/>
            <person name="Bellec A."/>
            <person name="Berard A."/>
            <person name="Berges H."/>
            <person name="Blanchet N."/>
            <person name="Boniface M.C."/>
            <person name="Brunel D."/>
            <person name="Catrice O."/>
            <person name="Chaidir N."/>
            <person name="Claudel C."/>
            <person name="Donnadieu C."/>
            <person name="Faraut T."/>
            <person name="Fievet G."/>
            <person name="Helmstetter N."/>
            <person name="King M."/>
            <person name="Knapp S.J."/>
            <person name="Lai Z."/>
            <person name="Le Paslier M.C."/>
            <person name="Lippi Y."/>
            <person name="Lorenzon L."/>
            <person name="Mandel J.R."/>
            <person name="Marage G."/>
            <person name="Marchand G."/>
            <person name="Marquand E."/>
            <person name="Bret-Mestries E."/>
            <person name="Morien E."/>
            <person name="Nambeesan S."/>
            <person name="Nguyen T."/>
            <person name="Pegot-Espagnet P."/>
            <person name="Pouilly N."/>
            <person name="Raftis F."/>
            <person name="Sallet E."/>
            <person name="Schiex T."/>
            <person name="Thomas J."/>
            <person name="Vandecasteele C."/>
            <person name="Vares D."/>
            <person name="Vear F."/>
            <person name="Vautrin S."/>
            <person name="Crespi M."/>
            <person name="Mangin B."/>
            <person name="Burke J.M."/>
            <person name="Salse J."/>
            <person name="Munos S."/>
            <person name="Vincourt P."/>
            <person name="Rieseberg L.H."/>
            <person name="Langlade N.B."/>
        </authorList>
    </citation>
    <scope>NUCLEOTIDE SEQUENCE</scope>
    <source>
        <tissue evidence="6">Leaves</tissue>
    </source>
</reference>
<accession>A0A9K3HDS1</accession>
<comment type="subcellular location">
    <subcellularLocation>
        <location evidence="1">Nucleus</location>
    </subcellularLocation>
</comment>
<dbReference type="Gene3D" id="2.60.120.650">
    <property type="entry name" value="Cupin"/>
    <property type="match status" value="1"/>
</dbReference>
<dbReference type="InterPro" id="IPR003347">
    <property type="entry name" value="JmjC_dom"/>
</dbReference>
<dbReference type="Gramene" id="mRNA:HanXRQr2_Chr12g0527661">
    <property type="protein sequence ID" value="mRNA:HanXRQr2_Chr12g0527661"/>
    <property type="gene ID" value="HanXRQr2_Chr12g0527661"/>
</dbReference>
<evidence type="ECO:0000256" key="3">
    <source>
        <dbReference type="ARBA" id="ARBA00022723"/>
    </source>
</evidence>
<dbReference type="GO" id="GO:0005634">
    <property type="term" value="C:nucleus"/>
    <property type="evidence" value="ECO:0007669"/>
    <property type="project" value="UniProtKB-SubCell"/>
</dbReference>
<feature type="domain" description="JmjC" evidence="5">
    <location>
        <begin position="1"/>
        <end position="102"/>
    </location>
</feature>
<evidence type="ECO:0000256" key="4">
    <source>
        <dbReference type="ARBA" id="ARBA00023242"/>
    </source>
</evidence>